<dbReference type="HOGENOM" id="CLU_168708_0_0_2"/>
<gene>
    <name evidence="1" type="ordered locus">NP_2826A</name>
</gene>
<sequence>MDDQTHADNERVAMLRAVAEDVRDDSSESEQLAALLYRVSDLYDPKEETTPEDIYRNMRTILRVSEQGGLPERGED</sequence>
<evidence type="ECO:0000313" key="2">
    <source>
        <dbReference type="Proteomes" id="UP000002698"/>
    </source>
</evidence>
<dbReference type="OrthoDB" id="167123at2157"/>
<dbReference type="RefSeq" id="WP_011323129.1">
    <property type="nucleotide sequence ID" value="NC_007426.1"/>
</dbReference>
<dbReference type="Pfam" id="PF25931">
    <property type="entry name" value="DUF7976"/>
    <property type="match status" value="1"/>
</dbReference>
<dbReference type="STRING" id="348780.NP_2826A"/>
<evidence type="ECO:0000313" key="1">
    <source>
        <dbReference type="EMBL" id="CAI49504.1"/>
    </source>
</evidence>
<accession>A0A1U7EWN4</accession>
<dbReference type="InterPro" id="IPR058282">
    <property type="entry name" value="DUF7976"/>
</dbReference>
<dbReference type="KEGG" id="nph:NP_2826A"/>
<proteinExistence type="predicted"/>
<organism evidence="1 2">
    <name type="scientific">Natronomonas pharaonis (strain ATCC 35678 / DSM 2160 / CIP 103997 / JCM 8858 / NBRC 14720 / NCIMB 2260 / Gabara)</name>
    <name type="common">Halobacterium pharaonis</name>
    <dbReference type="NCBI Taxonomy" id="348780"/>
    <lineage>
        <taxon>Archaea</taxon>
        <taxon>Methanobacteriati</taxon>
        <taxon>Methanobacteriota</taxon>
        <taxon>Stenosarchaea group</taxon>
        <taxon>Halobacteria</taxon>
        <taxon>Halobacteriales</taxon>
        <taxon>Natronomonadaceae</taxon>
        <taxon>Natronomonas</taxon>
    </lineage>
</organism>
<dbReference type="AlphaFoldDB" id="A0A1U7EWN4"/>
<dbReference type="Proteomes" id="UP000002698">
    <property type="component" value="Chromosome"/>
</dbReference>
<protein>
    <submittedName>
        <fullName evidence="1">Uncharacterized protein</fullName>
    </submittedName>
</protein>
<reference evidence="1 2" key="1">
    <citation type="journal article" date="2005" name="Genome Res.">
        <title>Living with two extremes: conclusions from the genome sequence of Natronomonas pharaonis.</title>
        <authorList>
            <person name="Falb M."/>
            <person name="Pfeiffer F."/>
            <person name="Palm P."/>
            <person name="Rodewald K."/>
            <person name="Hickmann V."/>
            <person name="Tittor J."/>
            <person name="Oesterhelt D."/>
        </authorList>
    </citation>
    <scope>NUCLEOTIDE SEQUENCE [LARGE SCALE GENOMIC DNA]</scope>
    <source>
        <strain evidence="2">ATCC 35678 / DSM 2160 / CIP 103997 / JCM 8858 / NBRC 14720 / NCIMB 2260 / Gabara</strain>
    </source>
</reference>
<dbReference type="eggNOG" id="arCOG06406">
    <property type="taxonomic scope" value="Archaea"/>
</dbReference>
<dbReference type="EMBL" id="CR936257">
    <property type="protein sequence ID" value="CAI49504.1"/>
    <property type="molecule type" value="Genomic_DNA"/>
</dbReference>
<name>A0A1U7EWN4_NATPD</name>
<keyword evidence="2" id="KW-1185">Reference proteome</keyword>
<dbReference type="GeneID" id="3701571"/>
<dbReference type="EnsemblBacteria" id="CAI49504">
    <property type="protein sequence ID" value="CAI49504"/>
    <property type="gene ID" value="NP_2826A"/>
</dbReference>